<keyword evidence="2" id="KW-0472">Membrane</keyword>
<sequence length="248" mass="27787">NDLSKSRAKQEETSSSRQLPQWIVIWFYASAAICTWDASFIMCRPYSMPGKSLAWIWAPCKFSSVAIFSEAIMKSTIFQPCSFAFMLHILLNSQLPINIHYRRSKHTVPTAFMVNVMTMWKTVLYFLMFTDLCTGGQYRHGNTLIQEIFIMVIPNIIWIFLPTIAMIQLWGYILPSEEAASRQSFASNGEAKSLELSSSAGPQQAGKREVLRGPGSGLVQGGNVGSLPLSSCMRQRVVSNGNNNKEQI</sequence>
<dbReference type="PANTHER" id="PTHR37919">
    <property type="entry name" value="PROTEIN CBG05606"/>
    <property type="match status" value="1"/>
</dbReference>
<feature type="transmembrane region" description="Helical" evidence="2">
    <location>
        <begin position="107"/>
        <end position="128"/>
    </location>
</feature>
<feature type="region of interest" description="Disordered" evidence="1">
    <location>
        <begin position="194"/>
        <end position="228"/>
    </location>
</feature>
<dbReference type="OrthoDB" id="60858at2759"/>
<keyword evidence="2" id="KW-1133">Transmembrane helix</keyword>
<evidence type="ECO:0000313" key="4">
    <source>
        <dbReference type="Proteomes" id="UP000271974"/>
    </source>
</evidence>
<evidence type="ECO:0000256" key="1">
    <source>
        <dbReference type="SAM" id="MobiDB-lite"/>
    </source>
</evidence>
<feature type="transmembrane region" description="Helical" evidence="2">
    <location>
        <begin position="148"/>
        <end position="174"/>
    </location>
</feature>
<accession>A0A3S1BHV6</accession>
<proteinExistence type="predicted"/>
<name>A0A3S1BHV6_ELYCH</name>
<evidence type="ECO:0000256" key="2">
    <source>
        <dbReference type="SAM" id="Phobius"/>
    </source>
</evidence>
<gene>
    <name evidence="3" type="ORF">EGW08_008213</name>
</gene>
<dbReference type="PANTHER" id="PTHR37919:SF2">
    <property type="entry name" value="EXPERA DOMAIN-CONTAINING PROTEIN"/>
    <property type="match status" value="1"/>
</dbReference>
<keyword evidence="4" id="KW-1185">Reference proteome</keyword>
<keyword evidence="2" id="KW-0812">Transmembrane</keyword>
<protein>
    <submittedName>
        <fullName evidence="3">Uncharacterized protein</fullName>
    </submittedName>
</protein>
<comment type="caution">
    <text evidence="3">The sequence shown here is derived from an EMBL/GenBank/DDBJ whole genome shotgun (WGS) entry which is preliminary data.</text>
</comment>
<feature type="compositionally biased region" description="Gly residues" evidence="1">
    <location>
        <begin position="214"/>
        <end position="224"/>
    </location>
</feature>
<dbReference type="EMBL" id="RQTK01000220">
    <property type="protein sequence ID" value="RUS84035.1"/>
    <property type="molecule type" value="Genomic_DNA"/>
</dbReference>
<dbReference type="STRING" id="188477.A0A3S1BHV6"/>
<organism evidence="3 4">
    <name type="scientific">Elysia chlorotica</name>
    <name type="common">Eastern emerald elysia</name>
    <name type="synonym">Sea slug</name>
    <dbReference type="NCBI Taxonomy" id="188477"/>
    <lineage>
        <taxon>Eukaryota</taxon>
        <taxon>Metazoa</taxon>
        <taxon>Spiralia</taxon>
        <taxon>Lophotrochozoa</taxon>
        <taxon>Mollusca</taxon>
        <taxon>Gastropoda</taxon>
        <taxon>Heterobranchia</taxon>
        <taxon>Euthyneura</taxon>
        <taxon>Panpulmonata</taxon>
        <taxon>Sacoglossa</taxon>
        <taxon>Placobranchoidea</taxon>
        <taxon>Plakobranchidae</taxon>
        <taxon>Elysia</taxon>
    </lineage>
</organism>
<dbReference type="AlphaFoldDB" id="A0A3S1BHV6"/>
<evidence type="ECO:0000313" key="3">
    <source>
        <dbReference type="EMBL" id="RUS84035.1"/>
    </source>
</evidence>
<dbReference type="Proteomes" id="UP000271974">
    <property type="component" value="Unassembled WGS sequence"/>
</dbReference>
<reference evidence="3 4" key="1">
    <citation type="submission" date="2019-01" db="EMBL/GenBank/DDBJ databases">
        <title>A draft genome assembly of the solar-powered sea slug Elysia chlorotica.</title>
        <authorList>
            <person name="Cai H."/>
            <person name="Li Q."/>
            <person name="Fang X."/>
            <person name="Li J."/>
            <person name="Curtis N.E."/>
            <person name="Altenburger A."/>
            <person name="Shibata T."/>
            <person name="Feng M."/>
            <person name="Maeda T."/>
            <person name="Schwartz J.A."/>
            <person name="Shigenobu S."/>
            <person name="Lundholm N."/>
            <person name="Nishiyama T."/>
            <person name="Yang H."/>
            <person name="Hasebe M."/>
            <person name="Li S."/>
            <person name="Pierce S.K."/>
            <person name="Wang J."/>
        </authorList>
    </citation>
    <scope>NUCLEOTIDE SEQUENCE [LARGE SCALE GENOMIC DNA]</scope>
    <source>
        <strain evidence="3">EC2010</strain>
        <tissue evidence="3">Whole organism of an adult</tissue>
    </source>
</reference>
<feature type="non-terminal residue" evidence="3">
    <location>
        <position position="1"/>
    </location>
</feature>